<organism evidence="2 4">
    <name type="scientific">Anaerobacillus isosaccharinicus</name>
    <dbReference type="NCBI Taxonomy" id="1532552"/>
    <lineage>
        <taxon>Bacteria</taxon>
        <taxon>Bacillati</taxon>
        <taxon>Bacillota</taxon>
        <taxon>Bacilli</taxon>
        <taxon>Bacillales</taxon>
        <taxon>Bacillaceae</taxon>
        <taxon>Anaerobacillus</taxon>
    </lineage>
</organism>
<dbReference type="InterPro" id="IPR011528">
    <property type="entry name" value="NERD"/>
</dbReference>
<evidence type="ECO:0000313" key="2">
    <source>
        <dbReference type="EMBL" id="OIJ18699.1"/>
    </source>
</evidence>
<dbReference type="RefSeq" id="WP_071317080.1">
    <property type="nucleotide sequence ID" value="NZ_CP063356.2"/>
</dbReference>
<reference evidence="3" key="4">
    <citation type="submission" date="2020-10" db="EMBL/GenBank/DDBJ databases">
        <authorList>
            <person name="Bassil N.M."/>
            <person name="Lloyd J.R."/>
        </authorList>
    </citation>
    <scope>NUCLEOTIDE SEQUENCE</scope>
    <source>
        <strain evidence="3">NB2006</strain>
    </source>
</reference>
<reference evidence="2 4" key="1">
    <citation type="submission" date="2016-10" db="EMBL/GenBank/DDBJ databases">
        <title>Draft genome sequences of four alkaliphilic bacteria belonging to the Anaerobacillus genus.</title>
        <authorList>
            <person name="Bassil N.M."/>
            <person name="Lloyd J.R."/>
        </authorList>
    </citation>
    <scope>NUCLEOTIDE SEQUENCE [LARGE SCALE GENOMIC DNA]</scope>
    <source>
        <strain evidence="2 4">NB2006</strain>
    </source>
</reference>
<reference evidence="3 4" key="2">
    <citation type="journal article" date="2017" name="Genome Announc.">
        <title>Draft Genome Sequences of Four Alkaliphilic Bacteria Belonging to the Anaerobacillus Genus.</title>
        <authorList>
            <person name="Bassil N.M."/>
            <person name="Lloyd J.R."/>
        </authorList>
    </citation>
    <scope>NUCLEOTIDE SEQUENCE [LARGE SCALE GENOMIC DNA]</scope>
    <source>
        <strain evidence="3 4">NB2006</strain>
    </source>
</reference>
<protein>
    <submittedName>
        <fullName evidence="3">NERD domain-containing protein</fullName>
    </submittedName>
</protein>
<dbReference type="OrthoDB" id="2164794at2"/>
<gene>
    <name evidence="3" type="ORF">AWH56_023905</name>
    <name evidence="2" type="ORF">AWH56_10370</name>
</gene>
<evidence type="ECO:0000259" key="1">
    <source>
        <dbReference type="PROSITE" id="PS50965"/>
    </source>
</evidence>
<accession>A0A1S2M1T3</accession>
<feature type="domain" description="NERD" evidence="1">
    <location>
        <begin position="37"/>
        <end position="147"/>
    </location>
</feature>
<dbReference type="EMBL" id="CP063356">
    <property type="protein sequence ID" value="QOY35672.1"/>
    <property type="molecule type" value="Genomic_DNA"/>
</dbReference>
<reference evidence="3 4" key="3">
    <citation type="journal article" date="2019" name="Int. J. Syst. Evol. Microbiol.">
        <title>Anaerobacillus isosaccharinicus sp. nov., an alkaliphilic bacterium which degrades isosaccharinic acid.</title>
        <authorList>
            <person name="Bassil N.M."/>
            <person name="Lloyd J.R."/>
        </authorList>
    </citation>
    <scope>NUCLEOTIDE SEQUENCE [LARGE SCALE GENOMIC DNA]</scope>
    <source>
        <strain evidence="3 4">NB2006</strain>
    </source>
</reference>
<evidence type="ECO:0000313" key="3">
    <source>
        <dbReference type="EMBL" id="QOY35672.1"/>
    </source>
</evidence>
<dbReference type="EMBL" id="LQXD01000088">
    <property type="protein sequence ID" value="OIJ18699.1"/>
    <property type="molecule type" value="Genomic_DNA"/>
</dbReference>
<sequence>MIIKLRSESKELRVLRCLNARLNLSEKDKQNYYYAEKGIEGERKLDDLIENVSRECLIISDLLLECNNTFFQIDTVLIHPETIFLLEVKNYQGIYYIEENRWYKENGKEIKNPLLQLSRCEVLFRQWLQQHKFNFNIQPLIVFIHPEFTLFNASRELPIVLPTQINNFLKKLNNSTPKLMKKHERLSELLLADHQEESPYSRLPDYHYDKLQKGVICQKCYTFMNYFNKVKLICPNCGSSEKIEESIVRSVEEYKLLFPERKITVSGIRDWCLVVESDKIIRRILQGNFKLVGKNRYTHYI</sequence>
<keyword evidence="4" id="KW-1185">Reference proteome</keyword>
<dbReference type="Proteomes" id="UP000180175">
    <property type="component" value="Chromosome"/>
</dbReference>
<evidence type="ECO:0000313" key="4">
    <source>
        <dbReference type="Proteomes" id="UP000180175"/>
    </source>
</evidence>
<proteinExistence type="predicted"/>
<dbReference type="PROSITE" id="PS50965">
    <property type="entry name" value="NERD"/>
    <property type="match status" value="1"/>
</dbReference>
<dbReference type="Pfam" id="PF08378">
    <property type="entry name" value="NERD"/>
    <property type="match status" value="1"/>
</dbReference>
<name>A0A1S2M1T3_9BACI</name>
<dbReference type="KEGG" id="aia:AWH56_023905"/>
<dbReference type="AlphaFoldDB" id="A0A1S2M1T3"/>